<reference evidence="7" key="1">
    <citation type="journal article" date="2019" name="Int. J. Syst. Evol. Microbiol.">
        <title>The Global Catalogue of Microorganisms (GCM) 10K type strain sequencing project: providing services to taxonomists for standard genome sequencing and annotation.</title>
        <authorList>
            <consortium name="The Broad Institute Genomics Platform"/>
            <consortium name="The Broad Institute Genome Sequencing Center for Infectious Disease"/>
            <person name="Wu L."/>
            <person name="Ma J."/>
        </authorList>
    </citation>
    <scope>NUCLEOTIDE SEQUENCE [LARGE SCALE GENOMIC DNA]</scope>
    <source>
        <strain evidence="7">KACC 12649</strain>
    </source>
</reference>
<gene>
    <name evidence="6" type="ORF">ACFPN5_24580</name>
</gene>
<name>A0ABW0LDT7_9BURK</name>
<evidence type="ECO:0000256" key="2">
    <source>
        <dbReference type="ARBA" id="ARBA00022692"/>
    </source>
</evidence>
<feature type="transmembrane region" description="Helical" evidence="5">
    <location>
        <begin position="44"/>
        <end position="63"/>
    </location>
</feature>
<evidence type="ECO:0000256" key="4">
    <source>
        <dbReference type="ARBA" id="ARBA00023136"/>
    </source>
</evidence>
<dbReference type="Proteomes" id="UP001596050">
    <property type="component" value="Unassembled WGS sequence"/>
</dbReference>
<dbReference type="InterPro" id="IPR007300">
    <property type="entry name" value="CidB/LrgB"/>
</dbReference>
<comment type="subcellular location">
    <subcellularLocation>
        <location evidence="1">Membrane</location>
        <topology evidence="1">Multi-pass membrane protein</topology>
    </subcellularLocation>
</comment>
<protein>
    <submittedName>
        <fullName evidence="6">LrgB family protein</fullName>
    </submittedName>
</protein>
<evidence type="ECO:0000313" key="6">
    <source>
        <dbReference type="EMBL" id="MFC5462996.1"/>
    </source>
</evidence>
<feature type="transmembrane region" description="Helical" evidence="5">
    <location>
        <begin position="224"/>
        <end position="244"/>
    </location>
</feature>
<dbReference type="Pfam" id="PF04172">
    <property type="entry name" value="LrgB"/>
    <property type="match status" value="1"/>
</dbReference>
<feature type="transmembrane region" description="Helical" evidence="5">
    <location>
        <begin position="103"/>
        <end position="127"/>
    </location>
</feature>
<sequence length="249" mass="25544">MPDFASLGSFWVYLSASPLAGLTLTLCAYVVAQAIYARCRYSPLANPVAIAIAFVSLALLASGMSYERYFAGAQFVHFLLGPATVALAVPLARQLPRMRRSILPLLCALVSGCVTAIASAVAIVILLGGSPQLAHTVGPKSATTPIAMAVSERLAGVPALTAVLVIGTGIFGAVTARFLFNALRIESPAARGFALGVAAHGIGTARAFQVSLEMGAFAGLGMGLNGVLTAVLAPWLVPALLPVLMRLLG</sequence>
<comment type="caution">
    <text evidence="6">The sequence shown here is derived from an EMBL/GenBank/DDBJ whole genome shotgun (WGS) entry which is preliminary data.</text>
</comment>
<dbReference type="EMBL" id="JBHSMU010000019">
    <property type="protein sequence ID" value="MFC5462996.1"/>
    <property type="molecule type" value="Genomic_DNA"/>
</dbReference>
<evidence type="ECO:0000256" key="1">
    <source>
        <dbReference type="ARBA" id="ARBA00004141"/>
    </source>
</evidence>
<keyword evidence="4 5" id="KW-0472">Membrane</keyword>
<accession>A0ABW0LDT7</accession>
<evidence type="ECO:0000313" key="7">
    <source>
        <dbReference type="Proteomes" id="UP001596050"/>
    </source>
</evidence>
<feature type="transmembrane region" description="Helical" evidence="5">
    <location>
        <begin position="159"/>
        <end position="180"/>
    </location>
</feature>
<proteinExistence type="predicted"/>
<keyword evidence="2 5" id="KW-0812">Transmembrane</keyword>
<evidence type="ECO:0000256" key="5">
    <source>
        <dbReference type="SAM" id="Phobius"/>
    </source>
</evidence>
<keyword evidence="7" id="KW-1185">Reference proteome</keyword>
<dbReference type="PANTHER" id="PTHR30249:SF0">
    <property type="entry name" value="PLASTIDAL GLYCOLATE_GLYCERATE TRANSLOCATOR 1, CHLOROPLASTIC"/>
    <property type="match status" value="1"/>
</dbReference>
<dbReference type="PANTHER" id="PTHR30249">
    <property type="entry name" value="PUTATIVE SEROTONIN TRANSPORTER"/>
    <property type="match status" value="1"/>
</dbReference>
<feature type="transmembrane region" description="Helical" evidence="5">
    <location>
        <begin position="12"/>
        <end position="32"/>
    </location>
</feature>
<organism evidence="6 7">
    <name type="scientific">Massilia niabensis</name>
    <dbReference type="NCBI Taxonomy" id="544910"/>
    <lineage>
        <taxon>Bacteria</taxon>
        <taxon>Pseudomonadati</taxon>
        <taxon>Pseudomonadota</taxon>
        <taxon>Betaproteobacteria</taxon>
        <taxon>Burkholderiales</taxon>
        <taxon>Oxalobacteraceae</taxon>
        <taxon>Telluria group</taxon>
        <taxon>Massilia</taxon>
    </lineage>
</organism>
<dbReference type="RefSeq" id="WP_379786479.1">
    <property type="nucleotide sequence ID" value="NZ_JBHSMU010000019.1"/>
</dbReference>
<evidence type="ECO:0000256" key="3">
    <source>
        <dbReference type="ARBA" id="ARBA00022989"/>
    </source>
</evidence>
<keyword evidence="3 5" id="KW-1133">Transmembrane helix</keyword>
<feature type="transmembrane region" description="Helical" evidence="5">
    <location>
        <begin position="69"/>
        <end position="91"/>
    </location>
</feature>